<dbReference type="Gene3D" id="3.40.50.970">
    <property type="match status" value="1"/>
</dbReference>
<evidence type="ECO:0000313" key="1">
    <source>
        <dbReference type="EMBL" id="SVC51717.1"/>
    </source>
</evidence>
<accession>A0A382MVB1</accession>
<dbReference type="AlphaFoldDB" id="A0A382MVB1"/>
<feature type="non-terminal residue" evidence="1">
    <location>
        <position position="34"/>
    </location>
</feature>
<name>A0A382MVB1_9ZZZZ</name>
<proteinExistence type="predicted"/>
<dbReference type="EMBL" id="UINC01095548">
    <property type="protein sequence ID" value="SVC51717.1"/>
    <property type="molecule type" value="Genomic_DNA"/>
</dbReference>
<sequence>MLENICKSIRMDVLEMMHKSYSSHIGGCFSVTEI</sequence>
<reference evidence="1" key="1">
    <citation type="submission" date="2018-05" db="EMBL/GenBank/DDBJ databases">
        <authorList>
            <person name="Lanie J.A."/>
            <person name="Ng W.-L."/>
            <person name="Kazmierczak K.M."/>
            <person name="Andrzejewski T.M."/>
            <person name="Davidsen T.M."/>
            <person name="Wayne K.J."/>
            <person name="Tettelin H."/>
            <person name="Glass J.I."/>
            <person name="Rusch D."/>
            <person name="Podicherti R."/>
            <person name="Tsui H.-C.T."/>
            <person name="Winkler M.E."/>
        </authorList>
    </citation>
    <scope>NUCLEOTIDE SEQUENCE</scope>
</reference>
<organism evidence="1">
    <name type="scientific">marine metagenome</name>
    <dbReference type="NCBI Taxonomy" id="408172"/>
    <lineage>
        <taxon>unclassified sequences</taxon>
        <taxon>metagenomes</taxon>
        <taxon>ecological metagenomes</taxon>
    </lineage>
</organism>
<protein>
    <submittedName>
        <fullName evidence="1">Uncharacterized protein</fullName>
    </submittedName>
</protein>
<gene>
    <name evidence="1" type="ORF">METZ01_LOCUS304571</name>
</gene>